<dbReference type="InterPro" id="IPR012902">
    <property type="entry name" value="N_methyl_site"/>
</dbReference>
<dbReference type="EMBL" id="JACOSL010000064">
    <property type="protein sequence ID" value="MBI1757519.1"/>
    <property type="molecule type" value="Genomic_DNA"/>
</dbReference>
<dbReference type="Proteomes" id="UP000727962">
    <property type="component" value="Unassembled WGS sequence"/>
</dbReference>
<comment type="caution">
    <text evidence="2">The sequence shown here is derived from an EMBL/GenBank/DDBJ whole genome shotgun (WGS) entry which is preliminary data.</text>
</comment>
<dbReference type="InterPro" id="IPR045584">
    <property type="entry name" value="Pilin-like"/>
</dbReference>
<evidence type="ECO:0000313" key="2">
    <source>
        <dbReference type="EMBL" id="MBI1757519.1"/>
    </source>
</evidence>
<evidence type="ECO:0000313" key="3">
    <source>
        <dbReference type="Proteomes" id="UP000727962"/>
    </source>
</evidence>
<reference evidence="2" key="1">
    <citation type="submission" date="2020-07" db="EMBL/GenBank/DDBJ databases">
        <title>Huge and variable diversity of episymbiotic CPR bacteria and DPANN archaea in groundwater ecosystems.</title>
        <authorList>
            <person name="He C.Y."/>
            <person name="Keren R."/>
            <person name="Whittaker M."/>
            <person name="Farag I.F."/>
            <person name="Doudna J."/>
            <person name="Cate J.H.D."/>
            <person name="Banfield J.F."/>
        </authorList>
    </citation>
    <scope>NUCLEOTIDE SEQUENCE</scope>
    <source>
        <strain evidence="2">NC_groundwater_17_Pr7_B-0.1um_64_12</strain>
    </source>
</reference>
<dbReference type="PRINTS" id="PR00813">
    <property type="entry name" value="BCTERIALGSPG"/>
</dbReference>
<accession>A0A931LUE3</accession>
<dbReference type="InterPro" id="IPR000983">
    <property type="entry name" value="Bac_GSPG_pilin"/>
</dbReference>
<name>A0A931LUE3_FIMGI</name>
<dbReference type="PANTHER" id="PTHR30093">
    <property type="entry name" value="GENERAL SECRETION PATHWAY PROTEIN G"/>
    <property type="match status" value="1"/>
</dbReference>
<dbReference type="GO" id="GO:0015627">
    <property type="term" value="C:type II protein secretion system complex"/>
    <property type="evidence" value="ECO:0007669"/>
    <property type="project" value="InterPro"/>
</dbReference>
<organism evidence="2 3">
    <name type="scientific">Fimbriimonas ginsengisoli</name>
    <dbReference type="NCBI Taxonomy" id="1005039"/>
    <lineage>
        <taxon>Bacteria</taxon>
        <taxon>Bacillati</taxon>
        <taxon>Armatimonadota</taxon>
        <taxon>Fimbriimonadia</taxon>
        <taxon>Fimbriimonadales</taxon>
        <taxon>Fimbriimonadaceae</taxon>
        <taxon>Fimbriimonas</taxon>
    </lineage>
</organism>
<dbReference type="SUPFAM" id="SSF54523">
    <property type="entry name" value="Pili subunits"/>
    <property type="match status" value="1"/>
</dbReference>
<keyword evidence="1" id="KW-0488">Methylation</keyword>
<dbReference type="PROSITE" id="PS00409">
    <property type="entry name" value="PROKAR_NTER_METHYL"/>
    <property type="match status" value="1"/>
</dbReference>
<protein>
    <submittedName>
        <fullName evidence="2">Prepilin-type N-terminal cleavage/methylation domain-containing protein</fullName>
    </submittedName>
</protein>
<evidence type="ECO:0000256" key="1">
    <source>
        <dbReference type="ARBA" id="ARBA00022481"/>
    </source>
</evidence>
<sequence>MRKGFTLIELLVVIAIIAILASILFPVFAKAKEAAKASACLSNMKEIGIAVQLYLTDYNDIYSPAYYYGKPNGPGSLDDSGIHSYSGLLQPYMKNKDIFVCKMDKVGGQAPTNFTGDNQGAGVPSGAVAGNPAIEDDQAPRLSYTVNEALMPRPRGGVGGTLVGQPQQVVNATTVDSSSNTILVGEFTDYVNALSGGGPGGVKYKSHRPTDAWALDAAGTIPYDTSNTNNSPVYALSASRIDALFALQPTIPFGSAIYPHIVYLNSGRHASGNNWVFGDTHAKWLRVGQTVNCKHYMWGIKAYNQSGQPDILCPDDLTPTEVN</sequence>
<dbReference type="AlphaFoldDB" id="A0A931LUE3"/>
<dbReference type="Pfam" id="PF07963">
    <property type="entry name" value="N_methyl"/>
    <property type="match status" value="1"/>
</dbReference>
<gene>
    <name evidence="2" type="ORF">HYR64_10480</name>
</gene>
<proteinExistence type="predicted"/>
<dbReference type="Gene3D" id="3.30.700.10">
    <property type="entry name" value="Glycoprotein, Type 4 Pilin"/>
    <property type="match status" value="1"/>
</dbReference>
<dbReference type="NCBIfam" id="TIGR02532">
    <property type="entry name" value="IV_pilin_GFxxxE"/>
    <property type="match status" value="1"/>
</dbReference>
<dbReference type="GO" id="GO:0015628">
    <property type="term" value="P:protein secretion by the type II secretion system"/>
    <property type="evidence" value="ECO:0007669"/>
    <property type="project" value="InterPro"/>
</dbReference>